<evidence type="ECO:0000313" key="1">
    <source>
        <dbReference type="EMBL" id="RNI25139.1"/>
    </source>
</evidence>
<protein>
    <submittedName>
        <fullName evidence="1">Uncharacterized protein</fullName>
    </submittedName>
</protein>
<comment type="caution">
    <text evidence="1">The sequence shown here is derived from an EMBL/GenBank/DDBJ whole genome shotgun (WGS) entry which is preliminary data.</text>
</comment>
<gene>
    <name evidence="1" type="ORF">EFY87_00345</name>
</gene>
<dbReference type="RefSeq" id="WP_148043186.1">
    <property type="nucleotide sequence ID" value="NZ_RJJQ01000001.1"/>
</dbReference>
<proteinExistence type="predicted"/>
<dbReference type="Proteomes" id="UP000271678">
    <property type="component" value="Unassembled WGS sequence"/>
</dbReference>
<evidence type="ECO:0000313" key="2">
    <source>
        <dbReference type="Proteomes" id="UP000271678"/>
    </source>
</evidence>
<dbReference type="EMBL" id="RJJQ01000001">
    <property type="protein sequence ID" value="RNI25139.1"/>
    <property type="molecule type" value="Genomic_DNA"/>
</dbReference>
<sequence length="195" mass="22113">MSDQPMPDSRRVLSREELRAASIGGVFLVDDTEPHIASWSHTEQIEFMVRWLHRELHRERTDPDGTTRRRAAVLEVESYGSPPELWLYLRVEAWIDAREATAVGSDRQDLLPDPGRSLTDEELGTAGFGGFILVREETRHIFSRTADGQLDSAIRRLQQITNKSSAEGSVFTWPSNVEVQAHGDPVQLWLQIPVQ</sequence>
<reference evidence="1 2" key="1">
    <citation type="submission" date="2018-11" db="EMBL/GenBank/DDBJ databases">
        <title>Draft genome of Simplicispira Flexivirga sp. BO-16.</title>
        <authorList>
            <person name="Im W.T."/>
        </authorList>
    </citation>
    <scope>NUCLEOTIDE SEQUENCE [LARGE SCALE GENOMIC DNA]</scope>
    <source>
        <strain evidence="1 2">BO-16</strain>
    </source>
</reference>
<dbReference type="AlphaFoldDB" id="A0A3M9MHV7"/>
<accession>A0A3M9MHV7</accession>
<organism evidence="1 2">
    <name type="scientific">Flexivirga caeni</name>
    <dbReference type="NCBI Taxonomy" id="2294115"/>
    <lineage>
        <taxon>Bacteria</taxon>
        <taxon>Bacillati</taxon>
        <taxon>Actinomycetota</taxon>
        <taxon>Actinomycetes</taxon>
        <taxon>Micrococcales</taxon>
        <taxon>Dermacoccaceae</taxon>
        <taxon>Flexivirga</taxon>
    </lineage>
</organism>
<name>A0A3M9MHV7_9MICO</name>
<keyword evidence="2" id="KW-1185">Reference proteome</keyword>